<dbReference type="AlphaFoldDB" id="A0A0H5RA14"/>
<dbReference type="EMBL" id="HACM01010075">
    <property type="protein sequence ID" value="CRZ10517.1"/>
    <property type="molecule type" value="Transcribed_RNA"/>
</dbReference>
<accession>A0A0H5RA14</accession>
<reference evidence="2" key="1">
    <citation type="submission" date="2015-04" db="EMBL/GenBank/DDBJ databases">
        <title>The genome sequence of the plant pathogenic Rhizarian Plasmodiophora brassicae reveals insights in its biotrophic life cycle and the origin of chitin synthesis.</title>
        <authorList>
            <person name="Schwelm A."/>
            <person name="Fogelqvist J."/>
            <person name="Knaust A."/>
            <person name="Julke S."/>
            <person name="Lilja T."/>
            <person name="Dhandapani V."/>
            <person name="Bonilla-Rosso G."/>
            <person name="Karlsson M."/>
            <person name="Shevchenko A."/>
            <person name="Choi S.R."/>
            <person name="Kim H.G."/>
            <person name="Park J.Y."/>
            <person name="Lim Y.P."/>
            <person name="Ludwig-Muller J."/>
            <person name="Dixelius C."/>
        </authorList>
    </citation>
    <scope>NUCLEOTIDE SEQUENCE</scope>
    <source>
        <tissue evidence="2">Potato root galls</tissue>
    </source>
</reference>
<feature type="region of interest" description="Disordered" evidence="1">
    <location>
        <begin position="70"/>
        <end position="101"/>
    </location>
</feature>
<protein>
    <submittedName>
        <fullName evidence="2">Uncharacterized protein</fullName>
    </submittedName>
</protein>
<proteinExistence type="predicted"/>
<organism evidence="2">
    <name type="scientific">Spongospora subterranea</name>
    <dbReference type="NCBI Taxonomy" id="70186"/>
    <lineage>
        <taxon>Eukaryota</taxon>
        <taxon>Sar</taxon>
        <taxon>Rhizaria</taxon>
        <taxon>Endomyxa</taxon>
        <taxon>Phytomyxea</taxon>
        <taxon>Plasmodiophorida</taxon>
        <taxon>Plasmodiophoridae</taxon>
        <taxon>Spongospora</taxon>
    </lineage>
</organism>
<sequence>MATTASIAIDNHGLLVTNNIVGKGNLKLQSTPLNNGSSISEVNAQPAQDRIANNARLALEDENFVAITAPRRGKRTRYTGDENEERSIPAPLLSKSPANTSNNLDEEWKEIGRAILKARKTANRLMHKKMIHNRRTMETLRVTLKEKDQLLKQFKVMWMEEKAKNQQLWNRLHVFEAELHSMARPLKLAIHLHDIPKEIPAHDQAKFL</sequence>
<evidence type="ECO:0000256" key="1">
    <source>
        <dbReference type="SAM" id="MobiDB-lite"/>
    </source>
</evidence>
<evidence type="ECO:0000313" key="2">
    <source>
        <dbReference type="EMBL" id="CRZ10517.1"/>
    </source>
</evidence>
<name>A0A0H5RA14_9EUKA</name>